<evidence type="ECO:0000256" key="1">
    <source>
        <dbReference type="ARBA" id="ARBA00018672"/>
    </source>
</evidence>
<dbReference type="InterPro" id="IPR001789">
    <property type="entry name" value="Sig_transdc_resp-reg_receiver"/>
</dbReference>
<dbReference type="PROSITE" id="PS50110">
    <property type="entry name" value="RESPONSE_REGULATORY"/>
    <property type="match status" value="1"/>
</dbReference>
<dbReference type="PANTHER" id="PTHR45228:SF9">
    <property type="entry name" value="3'3'-CGAMP-SPECIFIC PHOSPHODIESTERASE 2"/>
    <property type="match status" value="1"/>
</dbReference>
<dbReference type="CDD" id="cd00156">
    <property type="entry name" value="REC"/>
    <property type="match status" value="1"/>
</dbReference>
<dbReference type="Gene3D" id="1.10.3210.10">
    <property type="entry name" value="Hypothetical protein af1432"/>
    <property type="match status" value="1"/>
</dbReference>
<dbReference type="InterPro" id="IPR021800">
    <property type="entry name" value="DUF3369"/>
</dbReference>
<reference evidence="7" key="1">
    <citation type="submission" date="2015-07" db="EMBL/GenBank/DDBJ databases">
        <title>Near-Complete Genome Sequence of the Cellulolytic Bacterium Bacteroides (Pseudobacteroides) cellulosolvens ATCC 35603.</title>
        <authorList>
            <person name="Dassa B."/>
            <person name="Utturkar S.M."/>
            <person name="Klingeman D.M."/>
            <person name="Hurt R.A."/>
            <person name="Keller M."/>
            <person name="Xu J."/>
            <person name="Reddy Y.H.K."/>
            <person name="Borovok I."/>
            <person name="Grinberg I.R."/>
            <person name="Lamed R."/>
            <person name="Zhivin O."/>
            <person name="Bayer E.A."/>
            <person name="Brown S.D."/>
        </authorList>
    </citation>
    <scope>NUCLEOTIDE SEQUENCE [LARGE SCALE GENOMIC DNA]</scope>
    <source>
        <strain evidence="7">DSM 2933</strain>
    </source>
</reference>
<dbReference type="Pfam" id="PF13487">
    <property type="entry name" value="HD_5"/>
    <property type="match status" value="1"/>
</dbReference>
<dbReference type="GO" id="GO:0016787">
    <property type="term" value="F:hydrolase activity"/>
    <property type="evidence" value="ECO:0007669"/>
    <property type="project" value="UniProtKB-KW"/>
</dbReference>
<dbReference type="GO" id="GO:0000160">
    <property type="term" value="P:phosphorelay signal transduction system"/>
    <property type="evidence" value="ECO:0007669"/>
    <property type="project" value="InterPro"/>
</dbReference>
<comment type="function">
    <text evidence="2">May play the central regulatory role in sporulation. It may be an element of the effector pathway responsible for the activation of sporulation genes in response to nutritional stress. Spo0A may act in concert with spo0H (a sigma factor) to control the expression of some genes that are critical to the sporulation process.</text>
</comment>
<protein>
    <recommendedName>
        <fullName evidence="1">Stage 0 sporulation protein A homolog</fullName>
    </recommendedName>
</protein>
<dbReference type="SMART" id="SM00471">
    <property type="entry name" value="HDc"/>
    <property type="match status" value="1"/>
</dbReference>
<evidence type="ECO:0000256" key="3">
    <source>
        <dbReference type="PROSITE-ProRule" id="PRU00169"/>
    </source>
</evidence>
<comment type="caution">
    <text evidence="6">The sequence shown here is derived from an EMBL/GenBank/DDBJ whole genome shotgun (WGS) entry which is preliminary data.</text>
</comment>
<evidence type="ECO:0000313" key="7">
    <source>
        <dbReference type="Proteomes" id="UP000036923"/>
    </source>
</evidence>
<dbReference type="PANTHER" id="PTHR45228">
    <property type="entry name" value="CYCLIC DI-GMP PHOSPHODIESTERASE TM_0186-RELATED"/>
    <property type="match status" value="1"/>
</dbReference>
<dbReference type="CDD" id="cd00077">
    <property type="entry name" value="HDc"/>
    <property type="match status" value="1"/>
</dbReference>
<gene>
    <name evidence="6" type="ORF">Bccel_0683</name>
</gene>
<feature type="domain" description="HD-GYP" evidence="5">
    <location>
        <begin position="323"/>
        <end position="520"/>
    </location>
</feature>
<name>A0A0L6JI99_9FIRM</name>
<evidence type="ECO:0000313" key="6">
    <source>
        <dbReference type="EMBL" id="KNY25423.1"/>
    </source>
</evidence>
<dbReference type="SUPFAM" id="SSF52172">
    <property type="entry name" value="CheY-like"/>
    <property type="match status" value="1"/>
</dbReference>
<dbReference type="Proteomes" id="UP000036923">
    <property type="component" value="Unassembled WGS sequence"/>
</dbReference>
<accession>A0A0L6JI99</accession>
<dbReference type="SMART" id="SM00448">
    <property type="entry name" value="REC"/>
    <property type="match status" value="1"/>
</dbReference>
<dbReference type="Pfam" id="PF00072">
    <property type="entry name" value="Response_reg"/>
    <property type="match status" value="1"/>
</dbReference>
<dbReference type="InterPro" id="IPR037522">
    <property type="entry name" value="HD_GYP_dom"/>
</dbReference>
<dbReference type="PATRIC" id="fig|398512.5.peg.708"/>
<evidence type="ECO:0000259" key="4">
    <source>
        <dbReference type="PROSITE" id="PS50110"/>
    </source>
</evidence>
<dbReference type="InterPro" id="IPR011006">
    <property type="entry name" value="CheY-like_superfamily"/>
</dbReference>
<dbReference type="Gene3D" id="3.40.50.2300">
    <property type="match status" value="1"/>
</dbReference>
<organism evidence="6 7">
    <name type="scientific">Pseudobacteroides cellulosolvens ATCC 35603 = DSM 2933</name>
    <dbReference type="NCBI Taxonomy" id="398512"/>
    <lineage>
        <taxon>Bacteria</taxon>
        <taxon>Bacillati</taxon>
        <taxon>Bacillota</taxon>
        <taxon>Clostridia</taxon>
        <taxon>Eubacteriales</taxon>
        <taxon>Oscillospiraceae</taxon>
        <taxon>Pseudobacteroides</taxon>
    </lineage>
</organism>
<keyword evidence="7" id="KW-1185">Reference proteome</keyword>
<dbReference type="RefSeq" id="WP_050753048.1">
    <property type="nucleotide sequence ID" value="NZ_JQKC01000020.1"/>
</dbReference>
<proteinExistence type="predicted"/>
<keyword evidence="3" id="KW-0597">Phosphoprotein</keyword>
<dbReference type="EMBL" id="LGTC01000001">
    <property type="protein sequence ID" value="KNY25423.1"/>
    <property type="molecule type" value="Genomic_DNA"/>
</dbReference>
<feature type="domain" description="Response regulatory" evidence="4">
    <location>
        <begin position="33"/>
        <end position="157"/>
    </location>
</feature>
<dbReference type="PROSITE" id="PS51832">
    <property type="entry name" value="HD_GYP"/>
    <property type="match status" value="1"/>
</dbReference>
<dbReference type="STRING" id="398512.Bccel_0683"/>
<feature type="modified residue" description="4-aspartylphosphate" evidence="3">
    <location>
        <position position="88"/>
    </location>
</feature>
<evidence type="ECO:0000256" key="2">
    <source>
        <dbReference type="ARBA" id="ARBA00024867"/>
    </source>
</evidence>
<dbReference type="Pfam" id="PF11849">
    <property type="entry name" value="DUF3369"/>
    <property type="match status" value="1"/>
</dbReference>
<dbReference type="eggNOG" id="COG3437">
    <property type="taxonomic scope" value="Bacteria"/>
</dbReference>
<dbReference type="InterPro" id="IPR052020">
    <property type="entry name" value="Cyclic_di-GMP/3'3'-cGAMP_PDE"/>
</dbReference>
<dbReference type="SUPFAM" id="SSF109604">
    <property type="entry name" value="HD-domain/PDEase-like"/>
    <property type="match status" value="1"/>
</dbReference>
<evidence type="ECO:0000259" key="5">
    <source>
        <dbReference type="PROSITE" id="PS51832"/>
    </source>
</evidence>
<keyword evidence="6" id="KW-0378">Hydrolase</keyword>
<dbReference type="InterPro" id="IPR003607">
    <property type="entry name" value="HD/PDEase_dom"/>
</dbReference>
<dbReference type="AlphaFoldDB" id="A0A0L6JI99"/>
<sequence>MASNDIIIDSEYMDFFDDATDDIVLEDRTKRWKIMIIDDDYEVHTITKLVLSDFAFNNVSLEFIDAYSAKEARELLNKTQDIAIILLDVVMEEEDSGLKLVRFIREEVKNYEVRIILRTGQPGQAPEKRVIVDYDINDYKEKTELTAQKLFTTIVASLRAYESIHLTNINKKGLEKVIEASSYLFEVQSITKLSGIVLEQINSMLCFYKNIPLKEQSSFVAFKNSGNYYITAASGNFVKNVNMDIRDVINESLYTTIIEGIIEKRIFTIGTNIVLHFKSVTDLEYVLFFEGADEFREFDKSLLEIFSHNISNAFENAALNLKLQDTQKEIIYTLGEIAEARSKETGNHVKRVSEFTRLLALKYGMTETDAETISLASAMHDIGKLGVPASILNKPGKLTEDEFEVIKTHTTIGYDMLKNSTKEIIRTASIIAYHHHEKYNGKGYPNGLKGEEIHIYGRITAIADVFDALGTIRVYKPAWELDKILEYFKTQRGEHFDPHLIDLFFENIDEFLAIRDSFKDQT</sequence>